<comment type="caution">
    <text evidence="1">The sequence shown here is derived from an EMBL/GenBank/DDBJ whole genome shotgun (WGS) entry which is preliminary data.</text>
</comment>
<dbReference type="SUPFAM" id="SSF53067">
    <property type="entry name" value="Actin-like ATPase domain"/>
    <property type="match status" value="1"/>
</dbReference>
<keyword evidence="2" id="KW-1185">Reference proteome</keyword>
<dbReference type="AlphaFoldDB" id="A0A077MCQ3"/>
<dbReference type="Proteomes" id="UP000035720">
    <property type="component" value="Unassembled WGS sequence"/>
</dbReference>
<dbReference type="Gene3D" id="3.30.420.40">
    <property type="match status" value="1"/>
</dbReference>
<sequence>MLSAELDIPEQTIGASYGDALLGAIGTGLVPPDTDWTRIATTIEPDVRTRELYDALYADYLALYPATRDQMHRLARMQEAALAD</sequence>
<dbReference type="InterPro" id="IPR043129">
    <property type="entry name" value="ATPase_NBD"/>
</dbReference>
<name>A0A077MCQ3_9MICO</name>
<reference evidence="1 2" key="1">
    <citation type="journal article" date="2013" name="ISME J.">
        <title>A metabolic model for members of the genus Tetrasphaera involved in enhanced biological phosphorus removal.</title>
        <authorList>
            <person name="Kristiansen R."/>
            <person name="Nguyen H.T.T."/>
            <person name="Saunders A.M."/>
            <person name="Nielsen J.L."/>
            <person name="Wimmer R."/>
            <person name="Le V.Q."/>
            <person name="McIlroy S.J."/>
            <person name="Petrovski S."/>
            <person name="Seviour R.J."/>
            <person name="Calteau A."/>
            <person name="Nielsen K.L."/>
            <person name="Nielsen P.H."/>
        </authorList>
    </citation>
    <scope>NUCLEOTIDE SEQUENCE [LARGE SCALE GENOMIC DNA]</scope>
    <source>
        <strain evidence="1 2">Ben 74</strain>
    </source>
</reference>
<dbReference type="EMBL" id="CAJC01000154">
    <property type="protein sequence ID" value="CCI53645.1"/>
    <property type="molecule type" value="Genomic_DNA"/>
</dbReference>
<dbReference type="STRING" id="1193518.BN13_430004"/>
<evidence type="ECO:0000313" key="1">
    <source>
        <dbReference type="EMBL" id="CCI53645.1"/>
    </source>
</evidence>
<protein>
    <recommendedName>
        <fullName evidence="3">Carbohydrate kinase FGGY C-terminal domain-containing protein</fullName>
    </recommendedName>
</protein>
<evidence type="ECO:0000313" key="2">
    <source>
        <dbReference type="Proteomes" id="UP000035720"/>
    </source>
</evidence>
<proteinExistence type="predicted"/>
<gene>
    <name evidence="1" type="ORF">BN13_430004</name>
</gene>
<accession>A0A077MCQ3</accession>
<evidence type="ECO:0008006" key="3">
    <source>
        <dbReference type="Google" id="ProtNLM"/>
    </source>
</evidence>
<organism evidence="1 2">
    <name type="scientific">Nostocoides jenkinsii Ben 74</name>
    <dbReference type="NCBI Taxonomy" id="1193518"/>
    <lineage>
        <taxon>Bacteria</taxon>
        <taxon>Bacillati</taxon>
        <taxon>Actinomycetota</taxon>
        <taxon>Actinomycetes</taxon>
        <taxon>Micrococcales</taxon>
        <taxon>Intrasporangiaceae</taxon>
        <taxon>Nostocoides</taxon>
    </lineage>
</organism>